<organism evidence="3 4">
    <name type="scientific">Asprobacillus argus</name>
    <dbReference type="NCBI Taxonomy" id="3076534"/>
    <lineage>
        <taxon>Bacteria</taxon>
        <taxon>Pseudomonadati</taxon>
        <taxon>Bacteroidota</taxon>
        <taxon>Flavobacteriia</taxon>
        <taxon>Flavobacteriales</taxon>
        <taxon>Flavobacteriaceae</taxon>
        <taxon>Asprobacillus</taxon>
    </lineage>
</organism>
<accession>A0ABU3LEA2</accession>
<dbReference type="RefSeq" id="WP_349241291.1">
    <property type="nucleotide sequence ID" value="NZ_JAVTTO010000002.1"/>
</dbReference>
<keyword evidence="2" id="KW-1133">Transmembrane helix</keyword>
<feature type="region of interest" description="Disordered" evidence="1">
    <location>
        <begin position="111"/>
        <end position="136"/>
    </location>
</feature>
<gene>
    <name evidence="3" type="ORF">RQM59_06585</name>
</gene>
<proteinExistence type="predicted"/>
<reference evidence="3 4" key="1">
    <citation type="submission" date="2023-09" db="EMBL/GenBank/DDBJ databases">
        <title>Novel taxa isolated from Blanes Bay.</title>
        <authorList>
            <person name="Rey-Velasco X."/>
            <person name="Lucena T."/>
        </authorList>
    </citation>
    <scope>NUCLEOTIDE SEQUENCE [LARGE SCALE GENOMIC DNA]</scope>
    <source>
        <strain evidence="3 4">S356</strain>
    </source>
</reference>
<feature type="compositionally biased region" description="Basic and acidic residues" evidence="1">
    <location>
        <begin position="111"/>
        <end position="135"/>
    </location>
</feature>
<keyword evidence="2" id="KW-0472">Membrane</keyword>
<feature type="transmembrane region" description="Helical" evidence="2">
    <location>
        <begin position="155"/>
        <end position="176"/>
    </location>
</feature>
<keyword evidence="4" id="KW-1185">Reference proteome</keyword>
<evidence type="ECO:0000313" key="4">
    <source>
        <dbReference type="Proteomes" id="UP001257277"/>
    </source>
</evidence>
<keyword evidence="2" id="KW-0812">Transmembrane</keyword>
<evidence type="ECO:0000256" key="1">
    <source>
        <dbReference type="SAM" id="MobiDB-lite"/>
    </source>
</evidence>
<evidence type="ECO:0000313" key="3">
    <source>
        <dbReference type="EMBL" id="MDT7832039.1"/>
    </source>
</evidence>
<dbReference type="Proteomes" id="UP001257277">
    <property type="component" value="Unassembled WGS sequence"/>
</dbReference>
<dbReference type="EMBL" id="JAVTTO010000002">
    <property type="protein sequence ID" value="MDT7832039.1"/>
    <property type="molecule type" value="Genomic_DNA"/>
</dbReference>
<evidence type="ECO:0000256" key="2">
    <source>
        <dbReference type="SAM" id="Phobius"/>
    </source>
</evidence>
<protein>
    <submittedName>
        <fullName evidence="3">Uncharacterized protein</fullName>
    </submittedName>
</protein>
<name>A0ABU3LEA2_9FLAO</name>
<comment type="caution">
    <text evidence="3">The sequence shown here is derived from an EMBL/GenBank/DDBJ whole genome shotgun (WGS) entry which is preliminary data.</text>
</comment>
<sequence>MHKHLILLAYKKARKERRKIGDNQPSTRKLAKDIASEIDYNIGERSLRDYYNEAREKEITNEDINISQITIVNSLSRYLNYKDYEEFLINYNIEQKKKKDEDKPPVIIITHSEEKEAKSNASKNSEDYNKNKNYDSRGVSPPFRPIGKTTINKKVIIIINTVIVLTVGTFILNNILSKNSERWMLWQEDHYTEVKFDITRYLNNDIEPYDKIKFSSFKKITTLDCDVRYFNEKGESITWYWKRGKNDLDVFTAPGKHPINGIPLKPMTRYMVRTHICTNY</sequence>